<evidence type="ECO:0000256" key="6">
    <source>
        <dbReference type="ARBA" id="ARBA00037985"/>
    </source>
</evidence>
<dbReference type="InterPro" id="IPR010793">
    <property type="entry name" value="Ribosomal_mL37/mL65"/>
</dbReference>
<dbReference type="InterPro" id="IPR052482">
    <property type="entry name" value="mtLSU_mL37"/>
</dbReference>
<keyword evidence="10" id="KW-1185">Reference proteome</keyword>
<keyword evidence="5" id="KW-0687">Ribonucleoprotein</keyword>
<keyword evidence="4" id="KW-0496">Mitochondrion</keyword>
<dbReference type="EMBL" id="JAPWTJ010001365">
    <property type="protein sequence ID" value="KAJ8972293.1"/>
    <property type="molecule type" value="Genomic_DNA"/>
</dbReference>
<comment type="similarity">
    <text evidence="6">Belongs to the mitochondrion-specific ribosomal protein mL37 family.</text>
</comment>
<proteinExistence type="inferred from homology"/>
<evidence type="ECO:0000256" key="7">
    <source>
        <dbReference type="ARBA" id="ARBA00039442"/>
    </source>
</evidence>
<organism evidence="9 10">
    <name type="scientific">Molorchus minor</name>
    <dbReference type="NCBI Taxonomy" id="1323400"/>
    <lineage>
        <taxon>Eukaryota</taxon>
        <taxon>Metazoa</taxon>
        <taxon>Ecdysozoa</taxon>
        <taxon>Arthropoda</taxon>
        <taxon>Hexapoda</taxon>
        <taxon>Insecta</taxon>
        <taxon>Pterygota</taxon>
        <taxon>Neoptera</taxon>
        <taxon>Endopterygota</taxon>
        <taxon>Coleoptera</taxon>
        <taxon>Polyphaga</taxon>
        <taxon>Cucujiformia</taxon>
        <taxon>Chrysomeloidea</taxon>
        <taxon>Cerambycidae</taxon>
        <taxon>Lamiinae</taxon>
        <taxon>Monochamini</taxon>
        <taxon>Molorchus</taxon>
    </lineage>
</organism>
<evidence type="ECO:0000256" key="2">
    <source>
        <dbReference type="ARBA" id="ARBA00022946"/>
    </source>
</evidence>
<dbReference type="Pfam" id="PF07147">
    <property type="entry name" value="PDCD9"/>
    <property type="match status" value="1"/>
</dbReference>
<dbReference type="Proteomes" id="UP001162164">
    <property type="component" value="Unassembled WGS sequence"/>
</dbReference>
<dbReference type="PANTHER" id="PTHR15889">
    <property type="entry name" value="MITOCHONDRIAL RIBOSOMAL PROTEIN L37"/>
    <property type="match status" value="1"/>
</dbReference>
<accession>A0ABQ9J3C9</accession>
<evidence type="ECO:0000313" key="9">
    <source>
        <dbReference type="EMBL" id="KAJ8972293.1"/>
    </source>
</evidence>
<sequence length="386" mass="44619">MRRSVVLFRQHIGWHFIKHWRVQGKRKPLNTGAEKILTEKGIPVCKAEDILNEKRACERYNVTGYKDKPILLDESHPNWHQQPLLSYGDNNVLLEGLPQAKILTKTIEVRNGLPTKVSLKNLSKDVNNRVQNIILETHTFDAEQKKLPKIKDPNRPAWNFPRVLGITQKRRSFKRYILNDLVFSYPFMKFGDLIQFQLSGETVITSSKPLAPITLEPTESLELPDIAPIKPTITLNRENIYEVENIYPVKSQIKKSHPHTIFVHYDKEQVKNLYEEEVTETQIFGRSLLKAFTAAASYARQKYGNDVKVLPKPVTLQSVQTDGQFYHFGIFQLNTLDLEEGSTKNIWYQTPLLYLFESCGYNLGKPVLDGYNDIVVKNLYAFYNNV</sequence>
<keyword evidence="2" id="KW-0809">Transit peptide</keyword>
<reference evidence="9" key="1">
    <citation type="journal article" date="2023" name="Insect Mol. Biol.">
        <title>Genome sequencing provides insights into the evolution of gene families encoding plant cell wall-degrading enzymes in longhorned beetles.</title>
        <authorList>
            <person name="Shin N.R."/>
            <person name="Okamura Y."/>
            <person name="Kirsch R."/>
            <person name="Pauchet Y."/>
        </authorList>
    </citation>
    <scope>NUCLEOTIDE SEQUENCE</scope>
    <source>
        <strain evidence="9">MMC_N1</strain>
    </source>
</reference>
<protein>
    <recommendedName>
        <fullName evidence="7">Large ribosomal subunit protein mL37</fullName>
    </recommendedName>
    <alternativeName>
        <fullName evidence="8">39S ribosomal protein L37, mitochondrial</fullName>
    </alternativeName>
</protein>
<comment type="caution">
    <text evidence="9">The sequence shown here is derived from an EMBL/GenBank/DDBJ whole genome shotgun (WGS) entry which is preliminary data.</text>
</comment>
<comment type="subcellular location">
    <subcellularLocation>
        <location evidence="1">Mitochondrion</location>
    </subcellularLocation>
</comment>
<evidence type="ECO:0000256" key="8">
    <source>
        <dbReference type="ARBA" id="ARBA00041617"/>
    </source>
</evidence>
<evidence type="ECO:0000256" key="4">
    <source>
        <dbReference type="ARBA" id="ARBA00023128"/>
    </source>
</evidence>
<keyword evidence="3" id="KW-0689">Ribosomal protein</keyword>
<evidence type="ECO:0000256" key="5">
    <source>
        <dbReference type="ARBA" id="ARBA00023274"/>
    </source>
</evidence>
<evidence type="ECO:0000256" key="1">
    <source>
        <dbReference type="ARBA" id="ARBA00004173"/>
    </source>
</evidence>
<dbReference type="PANTHER" id="PTHR15889:SF2">
    <property type="entry name" value="LARGE RIBOSOMAL SUBUNIT PROTEIN ML37"/>
    <property type="match status" value="1"/>
</dbReference>
<evidence type="ECO:0000256" key="3">
    <source>
        <dbReference type="ARBA" id="ARBA00022980"/>
    </source>
</evidence>
<evidence type="ECO:0000313" key="10">
    <source>
        <dbReference type="Proteomes" id="UP001162164"/>
    </source>
</evidence>
<name>A0ABQ9J3C9_9CUCU</name>
<gene>
    <name evidence="9" type="ORF">NQ317_018627</name>
</gene>